<sequence length="108" mass="12413">MNNLITSLIFILLGVFNFFIGKKIKKEQIIGVISGFDKQKDDRKVLCDLIGNNFMAMGVLGILISIFYMTRISKISLGMFIFLYVFMMIITIINIAFKSDKYRKKGKL</sequence>
<keyword evidence="1" id="KW-1133">Transmembrane helix</keyword>
<keyword evidence="3" id="KW-1185">Reference proteome</keyword>
<evidence type="ECO:0008006" key="4">
    <source>
        <dbReference type="Google" id="ProtNLM"/>
    </source>
</evidence>
<feature type="transmembrane region" description="Helical" evidence="1">
    <location>
        <begin position="45"/>
        <end position="69"/>
    </location>
</feature>
<name>A0A6I1MTL6_9CLOT</name>
<gene>
    <name evidence="2" type="ORF">GBZ86_07390</name>
</gene>
<feature type="transmembrane region" description="Helical" evidence="1">
    <location>
        <begin position="75"/>
        <end position="97"/>
    </location>
</feature>
<dbReference type="RefSeq" id="WP_152889238.1">
    <property type="nucleotide sequence ID" value="NZ_WHJC01000082.1"/>
</dbReference>
<feature type="transmembrane region" description="Helical" evidence="1">
    <location>
        <begin position="6"/>
        <end position="24"/>
    </location>
</feature>
<keyword evidence="1" id="KW-0812">Transmembrane</keyword>
<dbReference type="Proteomes" id="UP000430345">
    <property type="component" value="Unassembled WGS sequence"/>
</dbReference>
<organism evidence="2 3">
    <name type="scientific">Clostridium tarantellae</name>
    <dbReference type="NCBI Taxonomy" id="39493"/>
    <lineage>
        <taxon>Bacteria</taxon>
        <taxon>Bacillati</taxon>
        <taxon>Bacillota</taxon>
        <taxon>Clostridia</taxon>
        <taxon>Eubacteriales</taxon>
        <taxon>Clostridiaceae</taxon>
        <taxon>Clostridium</taxon>
    </lineage>
</organism>
<reference evidence="2 3" key="1">
    <citation type="submission" date="2019-10" db="EMBL/GenBank/DDBJ databases">
        <title>The Genome Sequence of Clostridium tarantellae Isolated from Fish Brain.</title>
        <authorList>
            <person name="Bano L."/>
            <person name="Kiel M."/>
            <person name="Sales G."/>
            <person name="Doxey A.C."/>
            <person name="Mansfield M.J."/>
            <person name="Schiavone M."/>
            <person name="Rossetto O."/>
            <person name="Pirazzini M."/>
            <person name="Dobrindt U."/>
            <person name="Montecucco C."/>
        </authorList>
    </citation>
    <scope>NUCLEOTIDE SEQUENCE [LARGE SCALE GENOMIC DNA]</scope>
    <source>
        <strain evidence="2 3">DSM 3997</strain>
    </source>
</reference>
<protein>
    <recommendedName>
        <fullName evidence="4">DUF3784 domain-containing protein</fullName>
    </recommendedName>
</protein>
<comment type="caution">
    <text evidence="2">The sequence shown here is derived from an EMBL/GenBank/DDBJ whole genome shotgun (WGS) entry which is preliminary data.</text>
</comment>
<keyword evidence="1" id="KW-0472">Membrane</keyword>
<dbReference type="EMBL" id="WHJC01000082">
    <property type="protein sequence ID" value="MPQ43579.1"/>
    <property type="molecule type" value="Genomic_DNA"/>
</dbReference>
<dbReference type="AlphaFoldDB" id="A0A6I1MTL6"/>
<evidence type="ECO:0000313" key="2">
    <source>
        <dbReference type="EMBL" id="MPQ43579.1"/>
    </source>
</evidence>
<evidence type="ECO:0000256" key="1">
    <source>
        <dbReference type="SAM" id="Phobius"/>
    </source>
</evidence>
<evidence type="ECO:0000313" key="3">
    <source>
        <dbReference type="Proteomes" id="UP000430345"/>
    </source>
</evidence>
<accession>A0A6I1MTL6</accession>
<proteinExistence type="predicted"/>